<proteinExistence type="predicted"/>
<feature type="transmembrane region" description="Helical" evidence="1">
    <location>
        <begin position="6"/>
        <end position="26"/>
    </location>
</feature>
<dbReference type="AlphaFoldDB" id="A0ABD5F6N9"/>
<keyword evidence="1" id="KW-0812">Transmembrane</keyword>
<sequence>MFDAFFQLILDMIAGVIDMIISFAYVPFEMLSDFINTIFS</sequence>
<keyword evidence="1" id="KW-1133">Transmembrane helix</keyword>
<reference evidence="2 3" key="1">
    <citation type="submission" date="2023-03" db="EMBL/GenBank/DDBJ databases">
        <authorList>
            <person name="Shen W."/>
            <person name="Cai J."/>
        </authorList>
    </citation>
    <scope>NUCLEOTIDE SEQUENCE [LARGE SCALE GENOMIC DNA]</scope>
    <source>
        <strain evidence="2 3">Y2</strain>
    </source>
</reference>
<dbReference type="RefSeq" id="WP_311871524.1">
    <property type="nucleotide sequence ID" value="NZ_JARPVY010000004.1"/>
</dbReference>
<dbReference type="Proteomes" id="UP001264335">
    <property type="component" value="Unassembled WGS sequence"/>
</dbReference>
<keyword evidence="1" id="KW-0472">Membrane</keyword>
<organism evidence="2 3">
    <name type="scientific">Enterococcus avium</name>
    <name type="common">Streptococcus avium</name>
    <dbReference type="NCBI Taxonomy" id="33945"/>
    <lineage>
        <taxon>Bacteria</taxon>
        <taxon>Bacillati</taxon>
        <taxon>Bacillota</taxon>
        <taxon>Bacilli</taxon>
        <taxon>Lactobacillales</taxon>
        <taxon>Enterococcaceae</taxon>
        <taxon>Enterococcus</taxon>
    </lineage>
</organism>
<evidence type="ECO:0000313" key="3">
    <source>
        <dbReference type="Proteomes" id="UP001264335"/>
    </source>
</evidence>
<gene>
    <name evidence="2" type="ORF">P7D79_03270</name>
</gene>
<accession>A0ABD5F6N9</accession>
<comment type="caution">
    <text evidence="2">The sequence shown here is derived from an EMBL/GenBank/DDBJ whole genome shotgun (WGS) entry which is preliminary data.</text>
</comment>
<evidence type="ECO:0000256" key="1">
    <source>
        <dbReference type="SAM" id="Phobius"/>
    </source>
</evidence>
<name>A0ABD5F6N9_ENTAV</name>
<evidence type="ECO:0000313" key="2">
    <source>
        <dbReference type="EMBL" id="MDT2513250.1"/>
    </source>
</evidence>
<dbReference type="EMBL" id="JARPWY010000005">
    <property type="protein sequence ID" value="MDT2513250.1"/>
    <property type="molecule type" value="Genomic_DNA"/>
</dbReference>
<protein>
    <submittedName>
        <fullName evidence="2">Uncharacterized protein</fullName>
    </submittedName>
</protein>